<evidence type="ECO:0000256" key="2">
    <source>
        <dbReference type="ARBA" id="ARBA00022692"/>
    </source>
</evidence>
<organism evidence="7 8">
    <name type="scientific">Phyllosticta citrichinensis</name>
    <dbReference type="NCBI Taxonomy" id="1130410"/>
    <lineage>
        <taxon>Eukaryota</taxon>
        <taxon>Fungi</taxon>
        <taxon>Dikarya</taxon>
        <taxon>Ascomycota</taxon>
        <taxon>Pezizomycotina</taxon>
        <taxon>Dothideomycetes</taxon>
        <taxon>Dothideomycetes incertae sedis</taxon>
        <taxon>Botryosphaeriales</taxon>
        <taxon>Phyllostictaceae</taxon>
        <taxon>Phyllosticta</taxon>
    </lineage>
</organism>
<feature type="transmembrane region" description="Helical" evidence="6">
    <location>
        <begin position="72"/>
        <end position="93"/>
    </location>
</feature>
<keyword evidence="2 6" id="KW-0812">Transmembrane</keyword>
<keyword evidence="4 6" id="KW-0472">Membrane</keyword>
<evidence type="ECO:0000313" key="7">
    <source>
        <dbReference type="EMBL" id="KAK8166905.1"/>
    </source>
</evidence>
<evidence type="ECO:0000313" key="8">
    <source>
        <dbReference type="Proteomes" id="UP001456524"/>
    </source>
</evidence>
<protein>
    <submittedName>
        <fullName evidence="7">Membrane transporter</fullName>
    </submittedName>
</protein>
<proteinExistence type="predicted"/>
<evidence type="ECO:0000256" key="4">
    <source>
        <dbReference type="ARBA" id="ARBA00023136"/>
    </source>
</evidence>
<name>A0ABR1XUI8_9PEZI</name>
<dbReference type="InterPro" id="IPR004776">
    <property type="entry name" value="Mem_transp_PIN-like"/>
</dbReference>
<dbReference type="EMBL" id="JBBWUH010000005">
    <property type="protein sequence ID" value="KAK8166905.1"/>
    <property type="molecule type" value="Genomic_DNA"/>
</dbReference>
<accession>A0ABR1XUI8</accession>
<dbReference type="Proteomes" id="UP001456524">
    <property type="component" value="Unassembled WGS sequence"/>
</dbReference>
<dbReference type="Pfam" id="PF03547">
    <property type="entry name" value="Mem_trans"/>
    <property type="match status" value="1"/>
</dbReference>
<feature type="compositionally biased region" description="Low complexity" evidence="5">
    <location>
        <begin position="184"/>
        <end position="193"/>
    </location>
</feature>
<keyword evidence="8" id="KW-1185">Reference proteome</keyword>
<evidence type="ECO:0000256" key="3">
    <source>
        <dbReference type="ARBA" id="ARBA00022989"/>
    </source>
</evidence>
<evidence type="ECO:0000256" key="5">
    <source>
        <dbReference type="SAM" id="MobiDB-lite"/>
    </source>
</evidence>
<comment type="caution">
    <text evidence="7">The sequence shown here is derived from an EMBL/GenBank/DDBJ whole genome shotgun (WGS) entry which is preliminary data.</text>
</comment>
<evidence type="ECO:0000256" key="1">
    <source>
        <dbReference type="ARBA" id="ARBA00004141"/>
    </source>
</evidence>
<feature type="transmembrane region" description="Helical" evidence="6">
    <location>
        <begin position="420"/>
        <end position="443"/>
    </location>
</feature>
<dbReference type="PANTHER" id="PTHR31794">
    <property type="entry name" value="AUXIN EFFLUX TRANSPORTER FAMILY PROTEIN (EUROFUNG)"/>
    <property type="match status" value="1"/>
</dbReference>
<evidence type="ECO:0000256" key="6">
    <source>
        <dbReference type="SAM" id="Phobius"/>
    </source>
</evidence>
<keyword evidence="3 6" id="KW-1133">Transmembrane helix</keyword>
<reference evidence="7 8" key="1">
    <citation type="journal article" date="2022" name="G3 (Bethesda)">
        <title>Enemy or ally: a genomic approach to elucidate the lifestyle of Phyllosticta citrichinaensis.</title>
        <authorList>
            <person name="Buijs V.A."/>
            <person name="Groenewald J.Z."/>
            <person name="Haridas S."/>
            <person name="LaButti K.M."/>
            <person name="Lipzen A."/>
            <person name="Martin F.M."/>
            <person name="Barry K."/>
            <person name="Grigoriev I.V."/>
            <person name="Crous P.W."/>
            <person name="Seidl M.F."/>
        </authorList>
    </citation>
    <scope>NUCLEOTIDE SEQUENCE [LARGE SCALE GENOMIC DNA]</scope>
    <source>
        <strain evidence="7 8">CBS 129764</strain>
    </source>
</reference>
<feature type="region of interest" description="Disordered" evidence="5">
    <location>
        <begin position="174"/>
        <end position="197"/>
    </location>
</feature>
<dbReference type="PANTHER" id="PTHR31794:SF4">
    <property type="entry name" value="AUXIN EFFLUX TRANSPORTER FAMILY PROTEIN (EUROFUNG)"/>
    <property type="match status" value="1"/>
</dbReference>
<comment type="subcellular location">
    <subcellularLocation>
        <location evidence="1">Membrane</location>
        <topology evidence="1">Multi-pass membrane protein</topology>
    </subcellularLocation>
</comment>
<feature type="transmembrane region" description="Helical" evidence="6">
    <location>
        <begin position="353"/>
        <end position="375"/>
    </location>
</feature>
<sequence length="452" mass="49168">MSSSILTAFVGSLQASISVLLTISYGVLAAQFRLIGDNTAKDLSKVCVRLFLPALLVYNVGSQLQHETATNYVPILIFAMITILSSVAFGSVCTRVFKLPGWITPAIAFNNTTSLPLLLVQSLNAAGVLAMVDDSPDVVERAKSYFLVNAMVSNSLTFAIGPWLLSSQDDDLSEVPKRKRHSHGSTTTNGSSSERSVDIEIGRVRQRQLSANSEDEPDDALMDDSEETTLLPNGVARSSDPVGARVLALCQHYFEKLPRWLQSTLIFTFHLANPPFFGAVAGAIIGLTPTLHRLFFSPPDEGGYFRAWLTTSIKNIGDLFAALQIVVVGVKLWQAMVRVKQGKDSGAVPWRLFVFVTAVRYFVWPALSILIVWVLAAKTGLLIRDPLLWFCMMLMPTGPPALKLSALADISDVEEHERLSVAKFLTLSYVISPLICFAVVGALKASQAAHGV</sequence>
<feature type="transmembrane region" description="Helical" evidence="6">
    <location>
        <begin position="276"/>
        <end position="296"/>
    </location>
</feature>
<feature type="transmembrane region" description="Helical" evidence="6">
    <location>
        <begin position="316"/>
        <end position="333"/>
    </location>
</feature>
<gene>
    <name evidence="7" type="ORF">IWX90DRAFT_227890</name>
</gene>